<dbReference type="Pfam" id="PF20999">
    <property type="entry name" value="DUF4438_C"/>
    <property type="match status" value="1"/>
</dbReference>
<sequence>MTASTSTDGKGALALVDVNLAGVIEQASVGSDPFRIDADGAPYVPVGDGGIVLGLRLGDGVWDRAGDHAAPGACLGHPDPAAGYALVAQACIGNPVTIRTGAAAGRAGVVIGKRGEGGRVIATFPQDTLRLLRPGDQVAVRGRGQGATDPVPGVTLANIDPALLAALPVEVADGRLTAGVRAVVPSRLVGNGIGRPTPLWDLDLQLTPDNADRYGAAGLRLGDLVAITDIDARFNAGYRRGWLTIGLVVHGGSPQPGHGPGVTAILTGPAGALAAIPEAEGHRGLSEEAALAAISGQR</sequence>
<reference evidence="3 4" key="1">
    <citation type="submission" date="2018-11" db="EMBL/GenBank/DDBJ databases">
        <title>Trebonia kvetii gen.nov., sp.nov., a novel acidophilic actinobacterium, and proposal of the new actinobacterial family Treboniaceae fam. nov.</title>
        <authorList>
            <person name="Rapoport D."/>
            <person name="Sagova-Mareckova M."/>
            <person name="Sedlacek I."/>
            <person name="Provaznik J."/>
            <person name="Kralova S."/>
            <person name="Pavlinic D."/>
            <person name="Benes V."/>
            <person name="Kopecky J."/>
        </authorList>
    </citation>
    <scope>NUCLEOTIDE SEQUENCE [LARGE SCALE GENOMIC DNA]</scope>
    <source>
        <strain evidence="3 4">15Tr583</strain>
    </source>
</reference>
<dbReference type="Proteomes" id="UP000460272">
    <property type="component" value="Unassembled WGS sequence"/>
</dbReference>
<proteinExistence type="predicted"/>
<accession>A0A6P2C3M1</accession>
<dbReference type="AlphaFoldDB" id="A0A6P2C3M1"/>
<dbReference type="InterPro" id="IPR044909">
    <property type="entry name" value="TM_1086_sf"/>
</dbReference>
<dbReference type="Gene3D" id="4.10.1180.10">
    <property type="entry name" value="tm1086 domain"/>
    <property type="match status" value="1"/>
</dbReference>
<dbReference type="Gene3D" id="2.40.10.170">
    <property type="match status" value="1"/>
</dbReference>
<evidence type="ECO:0000259" key="2">
    <source>
        <dbReference type="Pfam" id="PF20999"/>
    </source>
</evidence>
<dbReference type="EMBL" id="RPFW01000001">
    <property type="protein sequence ID" value="TVZ05974.1"/>
    <property type="molecule type" value="Genomic_DNA"/>
</dbReference>
<organism evidence="3 4">
    <name type="scientific">Trebonia kvetii</name>
    <dbReference type="NCBI Taxonomy" id="2480626"/>
    <lineage>
        <taxon>Bacteria</taxon>
        <taxon>Bacillati</taxon>
        <taxon>Actinomycetota</taxon>
        <taxon>Actinomycetes</taxon>
        <taxon>Streptosporangiales</taxon>
        <taxon>Treboniaceae</taxon>
        <taxon>Trebonia</taxon>
    </lineage>
</organism>
<dbReference type="InterPro" id="IPR029433">
    <property type="entry name" value="DUF4438_N"/>
</dbReference>
<evidence type="ECO:0000313" key="3">
    <source>
        <dbReference type="EMBL" id="TVZ05974.1"/>
    </source>
</evidence>
<dbReference type="Gene3D" id="2.102.30.10">
    <property type="entry name" value="tm1086 (SG structure) domain"/>
    <property type="match status" value="1"/>
</dbReference>
<dbReference type="OrthoDB" id="3666517at2"/>
<dbReference type="InterPro" id="IPR048399">
    <property type="entry name" value="DUF4438_C"/>
</dbReference>
<keyword evidence="4" id="KW-1185">Reference proteome</keyword>
<evidence type="ECO:0000259" key="1">
    <source>
        <dbReference type="Pfam" id="PF14505"/>
    </source>
</evidence>
<dbReference type="Pfam" id="PF14505">
    <property type="entry name" value="DUF4438"/>
    <property type="match status" value="1"/>
</dbReference>
<name>A0A6P2C3M1_9ACTN</name>
<gene>
    <name evidence="3" type="ORF">EAS64_00405</name>
</gene>
<protein>
    <submittedName>
        <fullName evidence="3">DUF4438 domain-containing protein</fullName>
    </submittedName>
</protein>
<comment type="caution">
    <text evidence="3">The sequence shown here is derived from an EMBL/GenBank/DDBJ whole genome shotgun (WGS) entry which is preliminary data.</text>
</comment>
<evidence type="ECO:0000313" key="4">
    <source>
        <dbReference type="Proteomes" id="UP000460272"/>
    </source>
</evidence>
<dbReference type="RefSeq" id="WP_145850727.1">
    <property type="nucleotide sequence ID" value="NZ_RPFW01000001.1"/>
</dbReference>
<feature type="domain" description="DUF4438" evidence="1">
    <location>
        <begin position="34"/>
        <end position="164"/>
    </location>
</feature>
<feature type="domain" description="DUF4438" evidence="2">
    <location>
        <begin position="167"/>
        <end position="276"/>
    </location>
</feature>
<dbReference type="InterPro" id="IPR044910">
    <property type="entry name" value="TM_1086_SG_dom"/>
</dbReference>